<evidence type="ECO:0000256" key="5">
    <source>
        <dbReference type="ARBA" id="ARBA00022833"/>
    </source>
</evidence>
<keyword evidence="6" id="KW-0482">Metalloprotease</keyword>
<keyword evidence="2" id="KW-0645">Protease</keyword>
<dbReference type="Proteomes" id="UP000190328">
    <property type="component" value="Unassembled WGS sequence"/>
</dbReference>
<dbReference type="STRING" id="263852.SAMN02745116_00921"/>
<evidence type="ECO:0000256" key="6">
    <source>
        <dbReference type="ARBA" id="ARBA00023049"/>
    </source>
</evidence>
<feature type="domain" description="Peptidase M16 N-terminal" evidence="7">
    <location>
        <begin position="63"/>
        <end position="174"/>
    </location>
</feature>
<name>A0A1T4M4R8_9ENTE</name>
<dbReference type="InterPro" id="IPR050626">
    <property type="entry name" value="Peptidase_M16"/>
</dbReference>
<evidence type="ECO:0000259" key="8">
    <source>
        <dbReference type="Pfam" id="PF05193"/>
    </source>
</evidence>
<keyword evidence="4" id="KW-0378">Hydrolase</keyword>
<evidence type="ECO:0000313" key="9">
    <source>
        <dbReference type="EMBL" id="SJZ61734.1"/>
    </source>
</evidence>
<evidence type="ECO:0000256" key="1">
    <source>
        <dbReference type="ARBA" id="ARBA00007261"/>
    </source>
</evidence>
<dbReference type="PANTHER" id="PTHR43690:SF18">
    <property type="entry name" value="INSULIN-DEGRADING ENZYME-RELATED"/>
    <property type="match status" value="1"/>
</dbReference>
<evidence type="ECO:0000313" key="10">
    <source>
        <dbReference type="Proteomes" id="UP000190328"/>
    </source>
</evidence>
<organism evidence="9 10">
    <name type="scientific">Pilibacter termitis</name>
    <dbReference type="NCBI Taxonomy" id="263852"/>
    <lineage>
        <taxon>Bacteria</taxon>
        <taxon>Bacillati</taxon>
        <taxon>Bacillota</taxon>
        <taxon>Bacilli</taxon>
        <taxon>Lactobacillales</taxon>
        <taxon>Enterococcaceae</taxon>
        <taxon>Pilibacter</taxon>
    </lineage>
</organism>
<dbReference type="Pfam" id="PF05193">
    <property type="entry name" value="Peptidase_M16_C"/>
    <property type="match status" value="1"/>
</dbReference>
<dbReference type="PANTHER" id="PTHR43690">
    <property type="entry name" value="NARDILYSIN"/>
    <property type="match status" value="1"/>
</dbReference>
<dbReference type="AlphaFoldDB" id="A0A1T4M4R8"/>
<dbReference type="SUPFAM" id="SSF63411">
    <property type="entry name" value="LuxS/MPP-like metallohydrolase"/>
    <property type="match status" value="2"/>
</dbReference>
<dbReference type="GO" id="GO:0006508">
    <property type="term" value="P:proteolysis"/>
    <property type="evidence" value="ECO:0007669"/>
    <property type="project" value="UniProtKB-KW"/>
</dbReference>
<dbReference type="NCBIfam" id="NF047421">
    <property type="entry name" value="YfmH_fam"/>
    <property type="match status" value="1"/>
</dbReference>
<evidence type="ECO:0000256" key="2">
    <source>
        <dbReference type="ARBA" id="ARBA00022670"/>
    </source>
</evidence>
<feature type="domain" description="Peptidase M16 C-terminal" evidence="8">
    <location>
        <begin position="182"/>
        <end position="363"/>
    </location>
</feature>
<dbReference type="RefSeq" id="WP_078806851.1">
    <property type="nucleotide sequence ID" value="NZ_FUXI01000008.1"/>
</dbReference>
<dbReference type="GO" id="GO:0046872">
    <property type="term" value="F:metal ion binding"/>
    <property type="evidence" value="ECO:0007669"/>
    <property type="project" value="UniProtKB-KW"/>
</dbReference>
<keyword evidence="10" id="KW-1185">Reference proteome</keyword>
<gene>
    <name evidence="9" type="ORF">SAMN02745116_00921</name>
</gene>
<dbReference type="InterPro" id="IPR011765">
    <property type="entry name" value="Pept_M16_N"/>
</dbReference>
<evidence type="ECO:0000259" key="7">
    <source>
        <dbReference type="Pfam" id="PF00675"/>
    </source>
</evidence>
<dbReference type="Gene3D" id="3.30.830.10">
    <property type="entry name" value="Metalloenzyme, LuxS/M16 peptidase-like"/>
    <property type="match status" value="2"/>
</dbReference>
<comment type="similarity">
    <text evidence="1">Belongs to the peptidase M16 family.</text>
</comment>
<keyword evidence="5" id="KW-0862">Zinc</keyword>
<keyword evidence="3" id="KW-0479">Metal-binding</keyword>
<dbReference type="InterPro" id="IPR011249">
    <property type="entry name" value="Metalloenz_LuxS/M16"/>
</dbReference>
<dbReference type="InterPro" id="IPR007863">
    <property type="entry name" value="Peptidase_M16_C"/>
</dbReference>
<protein>
    <submittedName>
        <fullName evidence="9">Predicted Zn-dependent peptidase</fullName>
    </submittedName>
</protein>
<reference evidence="9 10" key="1">
    <citation type="submission" date="2017-02" db="EMBL/GenBank/DDBJ databases">
        <authorList>
            <person name="Peterson S.W."/>
        </authorList>
    </citation>
    <scope>NUCLEOTIDE SEQUENCE [LARGE SCALE GENOMIC DNA]</scope>
    <source>
        <strain evidence="9 10">ATCC BAA-1030</strain>
    </source>
</reference>
<sequence>MESKSYKKINEVLFVEKFENGLQVYFLPKRDFHKVYAVFTTNYGSIDNEFVPLTSTEMERVPDGIAHFLEHKLFEKEDGDVFQKFSMQGASSNAFTTFSKTSYLFHATSNVYENLKLLLDFVQTPYFTKESVDKEKGIIAQEIQMYQDDANWRLFFGLLQNLYPETSISIDIAGTVASIQEITADDLYKCYETFYHPSNMTLFVVGNFDENEMLHFIRENQAEKSFIQQKEILRSEINETSEVLSHREIEMEVVRPKFIFGQKGVDNLPECERELLKYKLSISAIGQLLFSHSSEHYLHLYEAGIIDDTFDEEFSLDRGFHFFSVSGDSENYHKAIQEVQRIFEHFDESPEFTEEKLALLKKRMLGKYFQSLNSLEFIANQFSQSLFGEITLFDLPEVIEELTLADVEKYGKAFLNPEYFTSFVILPRGDRK</sequence>
<dbReference type="EMBL" id="FUXI01000008">
    <property type="protein sequence ID" value="SJZ61734.1"/>
    <property type="molecule type" value="Genomic_DNA"/>
</dbReference>
<evidence type="ECO:0000256" key="3">
    <source>
        <dbReference type="ARBA" id="ARBA00022723"/>
    </source>
</evidence>
<dbReference type="OrthoDB" id="9811314at2"/>
<proteinExistence type="inferred from homology"/>
<dbReference type="GO" id="GO:0008237">
    <property type="term" value="F:metallopeptidase activity"/>
    <property type="evidence" value="ECO:0007669"/>
    <property type="project" value="UniProtKB-KW"/>
</dbReference>
<accession>A0A1T4M4R8</accession>
<evidence type="ECO:0000256" key="4">
    <source>
        <dbReference type="ARBA" id="ARBA00022801"/>
    </source>
</evidence>
<dbReference type="Pfam" id="PF00675">
    <property type="entry name" value="Peptidase_M16"/>
    <property type="match status" value="1"/>
</dbReference>